<dbReference type="RefSeq" id="WP_328986896.1">
    <property type="nucleotide sequence ID" value="NZ_CP121472.1"/>
</dbReference>
<reference evidence="2 3" key="1">
    <citation type="journal article" date="2023" name="Microorganisms">
        <title>Thiorhodovibrio frisius and Trv. litoralis spp. nov., Two Novel Members from a Clade of Fastidious Purple Sulfur Bacteria That Exhibit Unique Red-Shifted Light-Harvesting Capabilities.</title>
        <authorList>
            <person name="Methner A."/>
            <person name="Kuzyk S.B."/>
            <person name="Petersen J."/>
            <person name="Bauer S."/>
            <person name="Brinkmann H."/>
            <person name="Sichau K."/>
            <person name="Wanner G."/>
            <person name="Wolf J."/>
            <person name="Neumann-Schaal M."/>
            <person name="Henke P."/>
            <person name="Tank M."/>
            <person name="Sproer C."/>
            <person name="Bunk B."/>
            <person name="Overmann J."/>
        </authorList>
    </citation>
    <scope>NUCLEOTIDE SEQUENCE [LARGE SCALE GENOMIC DNA]</scope>
    <source>
        <strain evidence="2 3">DSM 6702</strain>
    </source>
</reference>
<dbReference type="Proteomes" id="UP001432180">
    <property type="component" value="Chromosome"/>
</dbReference>
<dbReference type="InterPro" id="IPR036388">
    <property type="entry name" value="WH-like_DNA-bd_sf"/>
</dbReference>
<evidence type="ECO:0000313" key="2">
    <source>
        <dbReference type="EMBL" id="WPL16351.1"/>
    </source>
</evidence>
<sequence length="76" mass="8638">MLTDVRAYLLERPLASLNDIALHLRVPPEVARELCAVWIRKGQLERIDCANGCDRCQLCQGPPAEFYRWRAAAVSK</sequence>
<dbReference type="EMBL" id="CP121472">
    <property type="protein sequence ID" value="WPL16351.1"/>
    <property type="molecule type" value="Genomic_DNA"/>
</dbReference>
<feature type="domain" description="Transcriptional regulator HTH-type FeoC" evidence="1">
    <location>
        <begin position="1"/>
        <end position="68"/>
    </location>
</feature>
<dbReference type="Gene3D" id="1.10.10.10">
    <property type="entry name" value="Winged helix-like DNA-binding domain superfamily/Winged helix DNA-binding domain"/>
    <property type="match status" value="1"/>
</dbReference>
<protein>
    <submittedName>
        <fullName evidence="2">FeoC like transcriptional regulator</fullName>
    </submittedName>
</protein>
<gene>
    <name evidence="2" type="ORF">Thiowin_01305</name>
</gene>
<evidence type="ECO:0000259" key="1">
    <source>
        <dbReference type="Pfam" id="PF09012"/>
    </source>
</evidence>
<proteinExistence type="predicted"/>
<dbReference type="InterPro" id="IPR015102">
    <property type="entry name" value="Tscrpt_reg_HTH_FeoC"/>
</dbReference>
<organism evidence="2 3">
    <name type="scientific">Thiorhodovibrio winogradskyi</name>
    <dbReference type="NCBI Taxonomy" id="77007"/>
    <lineage>
        <taxon>Bacteria</taxon>
        <taxon>Pseudomonadati</taxon>
        <taxon>Pseudomonadota</taxon>
        <taxon>Gammaproteobacteria</taxon>
        <taxon>Chromatiales</taxon>
        <taxon>Chromatiaceae</taxon>
        <taxon>Thiorhodovibrio</taxon>
    </lineage>
</organism>
<keyword evidence="3" id="KW-1185">Reference proteome</keyword>
<evidence type="ECO:0000313" key="3">
    <source>
        <dbReference type="Proteomes" id="UP001432180"/>
    </source>
</evidence>
<dbReference type="SUPFAM" id="SSF46785">
    <property type="entry name" value="Winged helix' DNA-binding domain"/>
    <property type="match status" value="1"/>
</dbReference>
<dbReference type="Pfam" id="PF09012">
    <property type="entry name" value="FeoC"/>
    <property type="match status" value="1"/>
</dbReference>
<accession>A0ABZ0S7Y2</accession>
<name>A0ABZ0S7Y2_9GAMM</name>
<dbReference type="InterPro" id="IPR036390">
    <property type="entry name" value="WH_DNA-bd_sf"/>
</dbReference>